<dbReference type="EMBL" id="JBBMQO010000004">
    <property type="protein sequence ID" value="MEM5501527.1"/>
    <property type="molecule type" value="Genomic_DNA"/>
</dbReference>
<comment type="caution">
    <text evidence="3">The sequence shown here is derived from an EMBL/GenBank/DDBJ whole genome shotgun (WGS) entry which is preliminary data.</text>
</comment>
<dbReference type="Gene3D" id="3.40.50.12710">
    <property type="match status" value="1"/>
</dbReference>
<keyword evidence="4" id="KW-1185">Reference proteome</keyword>
<dbReference type="SUPFAM" id="SSF53335">
    <property type="entry name" value="S-adenosyl-L-methionine-dependent methyltransferases"/>
    <property type="match status" value="1"/>
</dbReference>
<evidence type="ECO:0000256" key="1">
    <source>
        <dbReference type="ARBA" id="ARBA00022603"/>
    </source>
</evidence>
<sequence>MLKQKLLKRIRTSGPLSVADYMAECLFHPEHGYYTRRQPFGADGDFITAPDISQMFGELTALWLVETWNAMGKPADFCLCEIGPGRATWMRDILRTAHKADPEFAAAAKIHLIEKSPRLIDVQKTALSEHASQIKWVSAIDDLPALPTLLIANELFDALPTRQYVKTTNKWAERVVSEQDGQLIFTIGTGTIDADTLPLSANGAEESSIFEYAPAREALAQEIASHIARHKGAALFIDYGHVKSDLGDTLQAVRTHKQENVFANPGDADLTSHVDFETLNIAAKTGGSSIFPIITQAEFLLGLGLIERAGLLGTGKDEATQQAIKDAVNRLAGNGANQMGDLFKAMCITSTGLVPPAPFGQPNATNEIQ</sequence>
<dbReference type="Pfam" id="PF02636">
    <property type="entry name" value="Methyltransf_28"/>
    <property type="match status" value="1"/>
</dbReference>
<evidence type="ECO:0000313" key="3">
    <source>
        <dbReference type="EMBL" id="MEM5501527.1"/>
    </source>
</evidence>
<keyword evidence="2" id="KW-0808">Transferase</keyword>
<dbReference type="InterPro" id="IPR038375">
    <property type="entry name" value="NDUFAF7_sf"/>
</dbReference>
<gene>
    <name evidence="3" type="ORF">WNY59_07995</name>
</gene>
<keyword evidence="1 3" id="KW-0489">Methyltransferase</keyword>
<dbReference type="RefSeq" id="WP_342848014.1">
    <property type="nucleotide sequence ID" value="NZ_JBBMQO010000004.1"/>
</dbReference>
<reference evidence="3 4" key="1">
    <citation type="submission" date="2024-03" db="EMBL/GenBank/DDBJ databases">
        <title>Community enrichment and isolation of bacterial strains for fucoidan degradation.</title>
        <authorList>
            <person name="Sichert A."/>
        </authorList>
    </citation>
    <scope>NUCLEOTIDE SEQUENCE [LARGE SCALE GENOMIC DNA]</scope>
    <source>
        <strain evidence="3 4">AS62</strain>
    </source>
</reference>
<dbReference type="GO" id="GO:0032259">
    <property type="term" value="P:methylation"/>
    <property type="evidence" value="ECO:0007669"/>
    <property type="project" value="UniProtKB-KW"/>
</dbReference>
<protein>
    <submittedName>
        <fullName evidence="3">Class I SAM-dependent methyltransferase</fullName>
    </submittedName>
</protein>
<name>A0ABU9T5X7_9HYPH</name>
<evidence type="ECO:0000256" key="2">
    <source>
        <dbReference type="ARBA" id="ARBA00022679"/>
    </source>
</evidence>
<dbReference type="InterPro" id="IPR003788">
    <property type="entry name" value="NDUFAF7"/>
</dbReference>
<accession>A0ABU9T5X7</accession>
<dbReference type="InterPro" id="IPR029063">
    <property type="entry name" value="SAM-dependent_MTases_sf"/>
</dbReference>
<dbReference type="PANTHER" id="PTHR12049">
    <property type="entry name" value="PROTEIN ARGININE METHYLTRANSFERASE NDUFAF7, MITOCHONDRIAL"/>
    <property type="match status" value="1"/>
</dbReference>
<dbReference type="Proteomes" id="UP001477870">
    <property type="component" value="Unassembled WGS sequence"/>
</dbReference>
<proteinExistence type="predicted"/>
<evidence type="ECO:0000313" key="4">
    <source>
        <dbReference type="Proteomes" id="UP001477870"/>
    </source>
</evidence>
<organism evidence="3 4">
    <name type="scientific">Ahrensia kielensis</name>
    <dbReference type="NCBI Taxonomy" id="76980"/>
    <lineage>
        <taxon>Bacteria</taxon>
        <taxon>Pseudomonadati</taxon>
        <taxon>Pseudomonadota</taxon>
        <taxon>Alphaproteobacteria</taxon>
        <taxon>Hyphomicrobiales</taxon>
        <taxon>Ahrensiaceae</taxon>
        <taxon>Ahrensia</taxon>
    </lineage>
</organism>
<dbReference type="PANTHER" id="PTHR12049:SF7">
    <property type="entry name" value="PROTEIN ARGININE METHYLTRANSFERASE NDUFAF7, MITOCHONDRIAL"/>
    <property type="match status" value="1"/>
</dbReference>
<dbReference type="GO" id="GO:0008168">
    <property type="term" value="F:methyltransferase activity"/>
    <property type="evidence" value="ECO:0007669"/>
    <property type="project" value="UniProtKB-KW"/>
</dbReference>